<proteinExistence type="predicted"/>
<feature type="compositionally biased region" description="Basic and acidic residues" evidence="1">
    <location>
        <begin position="222"/>
        <end position="233"/>
    </location>
</feature>
<dbReference type="AlphaFoldDB" id="A0A0F9FQN5"/>
<dbReference type="EMBL" id="LAZR01022767">
    <property type="protein sequence ID" value="KKL80736.1"/>
    <property type="molecule type" value="Genomic_DNA"/>
</dbReference>
<gene>
    <name evidence="2" type="ORF">LCGC14_2001770</name>
</gene>
<evidence type="ECO:0000313" key="2">
    <source>
        <dbReference type="EMBL" id="KKL80736.1"/>
    </source>
</evidence>
<feature type="region of interest" description="Disordered" evidence="1">
    <location>
        <begin position="222"/>
        <end position="247"/>
    </location>
</feature>
<accession>A0A0F9FQN5</accession>
<feature type="compositionally biased region" description="Low complexity" evidence="1">
    <location>
        <begin position="165"/>
        <end position="182"/>
    </location>
</feature>
<reference evidence="2" key="1">
    <citation type="journal article" date="2015" name="Nature">
        <title>Complex archaea that bridge the gap between prokaryotes and eukaryotes.</title>
        <authorList>
            <person name="Spang A."/>
            <person name="Saw J.H."/>
            <person name="Jorgensen S.L."/>
            <person name="Zaremba-Niedzwiedzka K."/>
            <person name="Martijn J."/>
            <person name="Lind A.E."/>
            <person name="van Eijk R."/>
            <person name="Schleper C."/>
            <person name="Guy L."/>
            <person name="Ettema T.J."/>
        </authorList>
    </citation>
    <scope>NUCLEOTIDE SEQUENCE</scope>
</reference>
<feature type="region of interest" description="Disordered" evidence="1">
    <location>
        <begin position="147"/>
        <end position="184"/>
    </location>
</feature>
<evidence type="ECO:0000256" key="1">
    <source>
        <dbReference type="SAM" id="MobiDB-lite"/>
    </source>
</evidence>
<sequence length="247" mass="27001">MAKKESDKKPVIAYVPFKTFLTAIELLAHGVPTRIDRTVWPSYSGAIRGQLLAAFRFLGLTDEGGTPTPDLHKFVEDKADRKAILRKLLERSYPDLIALDLTKASAGTLDTAIRKHGLTGATHGKATSFFLQAAKFSGLPLSSYILKQTRSAPTSRRRRGARSKPPAGEAPAPEETPAIGGPIKTLTLEGGATLSLSASADTFNWATGDRRFVNELLEKLEEYETKRTSARPEKKQRRGRRKSGGEL</sequence>
<protein>
    <submittedName>
        <fullName evidence="2">Uncharacterized protein</fullName>
    </submittedName>
</protein>
<feature type="compositionally biased region" description="Basic residues" evidence="1">
    <location>
        <begin position="234"/>
        <end position="247"/>
    </location>
</feature>
<comment type="caution">
    <text evidence="2">The sequence shown here is derived from an EMBL/GenBank/DDBJ whole genome shotgun (WGS) entry which is preliminary data.</text>
</comment>
<organism evidence="2">
    <name type="scientific">marine sediment metagenome</name>
    <dbReference type="NCBI Taxonomy" id="412755"/>
    <lineage>
        <taxon>unclassified sequences</taxon>
        <taxon>metagenomes</taxon>
        <taxon>ecological metagenomes</taxon>
    </lineage>
</organism>
<name>A0A0F9FQN5_9ZZZZ</name>